<reference evidence="1" key="1">
    <citation type="submission" date="2020-08" db="EMBL/GenBank/DDBJ databases">
        <title>Multicomponent nature underlies the extraordinary mechanical properties of spider dragline silk.</title>
        <authorList>
            <person name="Kono N."/>
            <person name="Nakamura H."/>
            <person name="Mori M."/>
            <person name="Yoshida Y."/>
            <person name="Ohtoshi R."/>
            <person name="Malay A.D."/>
            <person name="Moran D.A.P."/>
            <person name="Tomita M."/>
            <person name="Numata K."/>
            <person name="Arakawa K."/>
        </authorList>
    </citation>
    <scope>NUCLEOTIDE SEQUENCE</scope>
</reference>
<organism evidence="1 2">
    <name type="scientific">Nephila pilipes</name>
    <name type="common">Giant wood spider</name>
    <name type="synonym">Nephila maculata</name>
    <dbReference type="NCBI Taxonomy" id="299642"/>
    <lineage>
        <taxon>Eukaryota</taxon>
        <taxon>Metazoa</taxon>
        <taxon>Ecdysozoa</taxon>
        <taxon>Arthropoda</taxon>
        <taxon>Chelicerata</taxon>
        <taxon>Arachnida</taxon>
        <taxon>Araneae</taxon>
        <taxon>Araneomorphae</taxon>
        <taxon>Entelegynae</taxon>
        <taxon>Araneoidea</taxon>
        <taxon>Nephilidae</taxon>
        <taxon>Nephila</taxon>
    </lineage>
</organism>
<keyword evidence="2" id="KW-1185">Reference proteome</keyword>
<dbReference type="Proteomes" id="UP000887013">
    <property type="component" value="Unassembled WGS sequence"/>
</dbReference>
<sequence>MQDALALLGELLPFVCIHLHYCMQLMITLGRKCILYHQKVCKLGTSQGPSKKIRQRFNKPLSFPAAVCRAKIAFDMPDVHISEAFFLHQHYFRSIEELVEIEQRTVHQNSSEWRQERKLRITARDAKSIFSRVANFEALTTQILKQKNSSIQHIPAVKYGLETEDRVRSMVQHMYPQSIVQKTDLVIHPLD</sequence>
<evidence type="ECO:0000313" key="1">
    <source>
        <dbReference type="EMBL" id="GFT82399.1"/>
    </source>
</evidence>
<dbReference type="OrthoDB" id="6418206at2759"/>
<dbReference type="Gene3D" id="3.90.320.10">
    <property type="match status" value="1"/>
</dbReference>
<protein>
    <submittedName>
        <fullName evidence="1">Uncharacterized protein</fullName>
    </submittedName>
</protein>
<dbReference type="EMBL" id="BMAW01118968">
    <property type="protein sequence ID" value="GFT82399.1"/>
    <property type="molecule type" value="Genomic_DNA"/>
</dbReference>
<proteinExistence type="predicted"/>
<comment type="caution">
    <text evidence="1">The sequence shown here is derived from an EMBL/GenBank/DDBJ whole genome shotgun (WGS) entry which is preliminary data.</text>
</comment>
<accession>A0A8X6PV61</accession>
<name>A0A8X6PV61_NEPPI</name>
<evidence type="ECO:0000313" key="2">
    <source>
        <dbReference type="Proteomes" id="UP000887013"/>
    </source>
</evidence>
<dbReference type="InterPro" id="IPR011604">
    <property type="entry name" value="PDDEXK-like_dom_sf"/>
</dbReference>
<gene>
    <name evidence="1" type="ORF">NPIL_239551</name>
</gene>
<dbReference type="AlphaFoldDB" id="A0A8X6PV61"/>